<gene>
    <name evidence="2" type="ORF">ARHIZOSPH14_03590</name>
</gene>
<organism evidence="2 3">
    <name type="scientific">Agromyces rhizosphaerae</name>
    <dbReference type="NCBI Taxonomy" id="88374"/>
    <lineage>
        <taxon>Bacteria</taxon>
        <taxon>Bacillati</taxon>
        <taxon>Actinomycetota</taxon>
        <taxon>Actinomycetes</taxon>
        <taxon>Micrococcales</taxon>
        <taxon>Microbacteriaceae</taxon>
        <taxon>Agromyces</taxon>
    </lineage>
</organism>
<dbReference type="Proteomes" id="UP001144396">
    <property type="component" value="Unassembled WGS sequence"/>
</dbReference>
<evidence type="ECO:0000256" key="1">
    <source>
        <dbReference type="SAM" id="Phobius"/>
    </source>
</evidence>
<feature type="transmembrane region" description="Helical" evidence="1">
    <location>
        <begin position="31"/>
        <end position="48"/>
    </location>
</feature>
<dbReference type="EMBL" id="BSDP01000001">
    <property type="protein sequence ID" value="GLI26117.1"/>
    <property type="molecule type" value="Genomic_DNA"/>
</dbReference>
<feature type="transmembrane region" description="Helical" evidence="1">
    <location>
        <begin position="54"/>
        <end position="76"/>
    </location>
</feature>
<dbReference type="AlphaFoldDB" id="A0A9W6FQ18"/>
<dbReference type="RefSeq" id="WP_281882115.1">
    <property type="nucleotide sequence ID" value="NZ_BSDP01000001.1"/>
</dbReference>
<evidence type="ECO:0000313" key="2">
    <source>
        <dbReference type="EMBL" id="GLI26117.1"/>
    </source>
</evidence>
<dbReference type="InterPro" id="IPR036890">
    <property type="entry name" value="HATPase_C_sf"/>
</dbReference>
<keyword evidence="3" id="KW-1185">Reference proteome</keyword>
<feature type="transmembrane region" description="Helical" evidence="1">
    <location>
        <begin position="163"/>
        <end position="187"/>
    </location>
</feature>
<proteinExistence type="predicted"/>
<feature type="transmembrane region" description="Helical" evidence="1">
    <location>
        <begin position="88"/>
        <end position="106"/>
    </location>
</feature>
<accession>A0A9W6FQ18</accession>
<keyword evidence="1" id="KW-0812">Transmembrane</keyword>
<protein>
    <recommendedName>
        <fullName evidence="4">ATP-binding protein</fullName>
    </recommendedName>
</protein>
<keyword evidence="1" id="KW-1133">Transmembrane helix</keyword>
<dbReference type="Gene3D" id="3.30.565.10">
    <property type="entry name" value="Histidine kinase-like ATPase, C-terminal domain"/>
    <property type="match status" value="1"/>
</dbReference>
<feature type="transmembrane region" description="Helical" evidence="1">
    <location>
        <begin position="118"/>
        <end position="151"/>
    </location>
</feature>
<sequence>MAAAESPLARLSPRQRTAVTRAQIETVSARAVGLFGLVFAAQTAPIALAQNPALYVGAGTVLMAGLYGGIASLAIASITKIAMHRVSLLFAIAYAASVLAWPALVADPAALSGEVPWIYYLCTVATTAACIALPLWGAVAYTVLVPIAYGVVRQGPPGGDAGVVIATLDATYSIILGLVVLIIITMLRQASGSVDSAQEAALRRYDIAVRQHANEVERVRIDALVHDSVLTTMLTAAAAEDGQERARAARMARDAVARLAEAGAPGVPSAVERVELTVLVRRLRSALSTFATPFQIRQVHASGVHLPVEAVEAIYSAAVQGMVNSIQHGDGDEERPIRRSLRVRGVGRDGVVVEIEDDGVGFERSLVPSGRLGIRMSIEERMASAGGSARVASWPGEGTRVLICWPAELDETETAS</sequence>
<comment type="caution">
    <text evidence="2">The sequence shown here is derived from an EMBL/GenBank/DDBJ whole genome shotgun (WGS) entry which is preliminary data.</text>
</comment>
<evidence type="ECO:0008006" key="4">
    <source>
        <dbReference type="Google" id="ProtNLM"/>
    </source>
</evidence>
<dbReference type="SUPFAM" id="SSF55874">
    <property type="entry name" value="ATPase domain of HSP90 chaperone/DNA topoisomerase II/histidine kinase"/>
    <property type="match status" value="1"/>
</dbReference>
<name>A0A9W6FQ18_9MICO</name>
<evidence type="ECO:0000313" key="3">
    <source>
        <dbReference type="Proteomes" id="UP001144396"/>
    </source>
</evidence>
<reference evidence="2" key="1">
    <citation type="submission" date="2022-12" db="EMBL/GenBank/DDBJ databases">
        <title>Reference genome sequencing for broad-spectrum identification of bacterial and archaeal isolates by mass spectrometry.</title>
        <authorList>
            <person name="Sekiguchi Y."/>
            <person name="Tourlousse D.M."/>
        </authorList>
    </citation>
    <scope>NUCLEOTIDE SEQUENCE</scope>
    <source>
        <strain evidence="2">14</strain>
    </source>
</reference>
<keyword evidence="1" id="KW-0472">Membrane</keyword>